<dbReference type="InterPro" id="IPR036397">
    <property type="entry name" value="RNaseH_sf"/>
</dbReference>
<feature type="region of interest" description="Disordered" evidence="2">
    <location>
        <begin position="88"/>
        <end position="112"/>
    </location>
</feature>
<evidence type="ECO:0000313" key="4">
    <source>
        <dbReference type="EMBL" id="RVX21245.1"/>
    </source>
</evidence>
<keyword evidence="1" id="KW-0064">Aspartyl protease</keyword>
<feature type="compositionally biased region" description="Low complexity" evidence="2">
    <location>
        <begin position="383"/>
        <end position="400"/>
    </location>
</feature>
<feature type="region of interest" description="Disordered" evidence="2">
    <location>
        <begin position="428"/>
        <end position="464"/>
    </location>
</feature>
<dbReference type="Pfam" id="PF13976">
    <property type="entry name" value="gag_pre-integrs"/>
    <property type="match status" value="1"/>
</dbReference>
<dbReference type="Pfam" id="PF07727">
    <property type="entry name" value="RVT_2"/>
    <property type="match status" value="1"/>
</dbReference>
<dbReference type="Pfam" id="PF25597">
    <property type="entry name" value="SH3_retrovirus"/>
    <property type="match status" value="1"/>
</dbReference>
<keyword evidence="1" id="KW-0378">Hydrolase</keyword>
<dbReference type="PANTHER" id="PTHR11439">
    <property type="entry name" value="GAG-POL-RELATED RETROTRANSPOSON"/>
    <property type="match status" value="1"/>
</dbReference>
<dbReference type="SUPFAM" id="SSF56672">
    <property type="entry name" value="DNA/RNA polymerases"/>
    <property type="match status" value="1"/>
</dbReference>
<dbReference type="GO" id="GO:0004190">
    <property type="term" value="F:aspartic-type endopeptidase activity"/>
    <property type="evidence" value="ECO:0007669"/>
    <property type="project" value="UniProtKB-KW"/>
</dbReference>
<evidence type="ECO:0000313" key="5">
    <source>
        <dbReference type="Proteomes" id="UP000288805"/>
    </source>
</evidence>
<dbReference type="Proteomes" id="UP000288805">
    <property type="component" value="Unassembled WGS sequence"/>
</dbReference>
<dbReference type="InterPro" id="IPR001584">
    <property type="entry name" value="Integrase_cat-core"/>
</dbReference>
<gene>
    <name evidence="4" type="primary">POLX_4240</name>
    <name evidence="4" type="ORF">CK203_002286</name>
</gene>
<dbReference type="InterPro" id="IPR057670">
    <property type="entry name" value="SH3_retrovirus"/>
</dbReference>
<dbReference type="PANTHER" id="PTHR11439:SF484">
    <property type="entry name" value="REVERSE TRANSCRIPTASE TY1_COPIA-TYPE DOMAIN-CONTAINING PROTEIN"/>
    <property type="match status" value="1"/>
</dbReference>
<comment type="caution">
    <text evidence="4">The sequence shown here is derived from an EMBL/GenBank/DDBJ whole genome shotgun (WGS) entry which is preliminary data.</text>
</comment>
<accession>A0A438KJ41</accession>
<feature type="region of interest" description="Disordered" evidence="2">
    <location>
        <begin position="380"/>
        <end position="413"/>
    </location>
</feature>
<dbReference type="InterPro" id="IPR013103">
    <property type="entry name" value="RVT_2"/>
</dbReference>
<dbReference type="GO" id="GO:0003676">
    <property type="term" value="F:nucleic acid binding"/>
    <property type="evidence" value="ECO:0007669"/>
    <property type="project" value="InterPro"/>
</dbReference>
<dbReference type="PROSITE" id="PS50994">
    <property type="entry name" value="INTEGRASE"/>
    <property type="match status" value="1"/>
</dbReference>
<keyword evidence="1" id="KW-0645">Protease</keyword>
<protein>
    <submittedName>
        <fullName evidence="4">Retrovirus-related Pol polyprotein from transposon TNT 1-94</fullName>
    </submittedName>
</protein>
<feature type="domain" description="Integrase catalytic" evidence="3">
    <location>
        <begin position="661"/>
        <end position="833"/>
    </location>
</feature>
<dbReference type="Gene3D" id="3.30.420.10">
    <property type="entry name" value="Ribonuclease H-like superfamily/Ribonuclease H"/>
    <property type="match status" value="1"/>
</dbReference>
<dbReference type="SUPFAM" id="SSF53098">
    <property type="entry name" value="Ribonuclease H-like"/>
    <property type="match status" value="1"/>
</dbReference>
<dbReference type="InterPro" id="IPR025724">
    <property type="entry name" value="GAG-pre-integrase_dom"/>
</dbReference>
<feature type="compositionally biased region" description="Low complexity" evidence="2">
    <location>
        <begin position="441"/>
        <end position="464"/>
    </location>
</feature>
<name>A0A438KJ41_VITVI</name>
<dbReference type="InterPro" id="IPR043502">
    <property type="entry name" value="DNA/RNA_pol_sf"/>
</dbReference>
<evidence type="ECO:0000256" key="1">
    <source>
        <dbReference type="ARBA" id="ARBA00022750"/>
    </source>
</evidence>
<evidence type="ECO:0000259" key="3">
    <source>
        <dbReference type="PROSITE" id="PS50994"/>
    </source>
</evidence>
<reference evidence="4 5" key="1">
    <citation type="journal article" date="2018" name="PLoS Genet.">
        <title>Population sequencing reveals clonal diversity and ancestral inbreeding in the grapevine cultivar Chardonnay.</title>
        <authorList>
            <person name="Roach M.J."/>
            <person name="Johnson D.L."/>
            <person name="Bohlmann J."/>
            <person name="van Vuuren H.J."/>
            <person name="Jones S.J."/>
            <person name="Pretorius I.S."/>
            <person name="Schmidt S.A."/>
            <person name="Borneman A.R."/>
        </authorList>
    </citation>
    <scope>NUCLEOTIDE SEQUENCE [LARGE SCALE GENOMIC DNA]</scope>
    <source>
        <strain evidence="5">cv. Chardonnay</strain>
        <tissue evidence="4">Leaf</tissue>
    </source>
</reference>
<dbReference type="InterPro" id="IPR054722">
    <property type="entry name" value="PolX-like_BBD"/>
</dbReference>
<evidence type="ECO:0000256" key="2">
    <source>
        <dbReference type="SAM" id="MobiDB-lite"/>
    </source>
</evidence>
<dbReference type="FunFam" id="3.30.420.10:FF:000440">
    <property type="match status" value="1"/>
</dbReference>
<dbReference type="Pfam" id="PF22936">
    <property type="entry name" value="Pol_BBD"/>
    <property type="match status" value="1"/>
</dbReference>
<dbReference type="GO" id="GO:0015074">
    <property type="term" value="P:DNA integration"/>
    <property type="evidence" value="ECO:0007669"/>
    <property type="project" value="InterPro"/>
</dbReference>
<organism evidence="4 5">
    <name type="scientific">Vitis vinifera</name>
    <name type="common">Grape</name>
    <dbReference type="NCBI Taxonomy" id="29760"/>
    <lineage>
        <taxon>Eukaryota</taxon>
        <taxon>Viridiplantae</taxon>
        <taxon>Streptophyta</taxon>
        <taxon>Embryophyta</taxon>
        <taxon>Tracheophyta</taxon>
        <taxon>Spermatophyta</taxon>
        <taxon>Magnoliopsida</taxon>
        <taxon>eudicotyledons</taxon>
        <taxon>Gunneridae</taxon>
        <taxon>Pentapetalae</taxon>
        <taxon>rosids</taxon>
        <taxon>Vitales</taxon>
        <taxon>Vitaceae</taxon>
        <taxon>Viteae</taxon>
        <taxon>Vitis</taxon>
    </lineage>
</organism>
<dbReference type="EMBL" id="QGNW01000005">
    <property type="protein sequence ID" value="RVX21245.1"/>
    <property type="molecule type" value="Genomic_DNA"/>
</dbReference>
<dbReference type="CDD" id="cd09272">
    <property type="entry name" value="RNase_HI_RT_Ty1"/>
    <property type="match status" value="1"/>
</dbReference>
<proteinExistence type="predicted"/>
<sequence>MNENKVFLLSLSLSQHGIRAKGENLIFFFGLAVYSIPANRPVTVFHSGPLIPFPNHPGQPHRRRISTTPATLSGEFFRRPLFRAPTTYSEPPEADLHASGNPTSNRSLTRPHAPIFPVGLSPTHRRVTARGSLSGHVRHLSRLVRRRLGLLALRQSSTSPASPLFFPVFGFLAIPTTSDRASSPSPRLGCCFSSSPGLSSIQIREYDHQKSDLYLCSLWISSDYLREIDIPEVDRVQWRKIDAQLCSVLWQSVDPRILLHLQAYKTCFKFWTQAKGLYTNDIQRLYKVASAIVHLSQQDLDLSTYIGQIASLKEQFLTVMPLTPDVGAQQTQLDKFFMVLTLIGLRPDLEPIRDQILGSSSVPSLDDVFARLLRLSSTQTLPSDSASDSSVLVSQTTSRGGRSGTRGRGQRPHCTYCNKLGHTRDRCYQLHGRPPRTAHMAQSSDSPLPQLPSSSASQTSQASIASVAQPGNASACLTHTSSLGPWILDSGASDHLSGNKDLFSSITTTSDLPTVTLANGSQTVAKGIGLALPLPSLPLTSVLYTPECPFNLISISKITRTLNCSITFSDKFVTLQDRSTGKTIGIGRESQGLYHLTSDSSPAVCISTDAPLLIHNRLGHPSLSKFQKMVPRFSTLSSLPCESCQLGKHTRVSFPKRLNNRAKSPFELVHTDVWGPCRTASTLGFQYFVTFIDDYSRCTWLFLMKNRAELFSIFQKFYTEIQTQFNISIRVLRSDNAREYFSAQFTSFMSHHGILHQSSCAHTPQQNGVAEHKNRHLVETARTLLLHSHVPFRFWGDAVLTACYLINRMPSSVLHDQIRHSLLFPDQPLYFLPPRVFGCTCFVHILTPGQDKLSAKAMKCLFLGYSRLQKGYRCYSLETHRYFISADVTFFEDSPFFSTTSESLPVSEVLPIPIVSPPEAMPPRPLQVYHRRPRIVAPLPFPEAPADSLPIPSASPAPALPSPNDLPIAVQKGTRSTGNPHPIYNFLSYHRLSSPYSAFVSAISSVSLPKSTHEALSHPGWRQAMVDEMAVLHSNGTWDLVVLPPGKSTVGCRWVYAVKVGPDGQVDRLKARLVAKGYTQVYGSDYGDTFSPVAKIASVRLLLSMAAMCSWPLYQLDIKNAFLHGDLAEEVYMEQPPGFVAQGESGLVCRLRRSLYGLKQSPRAWFSRFSSVVQEFGMLRSTADHSVFYHHNSLGQCIYLVVYVDDIVITGSDQDGIQKLKQHLFTHFQTKDLGKLKYFLGIEIAQSSSGVVLSQRKYALDILEETGMLDCKPVDTPMDPNVKLVTGQGEPLGDPGRYRRLVGKLNYLTITRPDISFPVSVVSQFLQSPCDSHWDAVIRILRYIKSTPGQGVLYENRGHTQVVGYTDADWVGSPTDRRSTSGYCVFIGGNLISWKSKKQDVVARSSAEAEYRAMALATCELIWLRHLLQELRFGKDEQMKLIYDNQAALHIASNPVFHERTKHIEVDCHFIREKIASGCVATSFVNSNDQLADIFTKSLRGPRIKYICNKLGAYDVYAPA</sequence>
<dbReference type="Pfam" id="PF00665">
    <property type="entry name" value="rve"/>
    <property type="match status" value="1"/>
</dbReference>
<dbReference type="InterPro" id="IPR012337">
    <property type="entry name" value="RNaseH-like_sf"/>
</dbReference>